<keyword evidence="3" id="KW-1185">Reference proteome</keyword>
<gene>
    <name evidence="2" type="ORF">NPIL_97271</name>
</gene>
<accession>A0A8X6NKE6</accession>
<evidence type="ECO:0000313" key="2">
    <source>
        <dbReference type="EMBL" id="GFT20069.1"/>
    </source>
</evidence>
<dbReference type="Proteomes" id="UP000887013">
    <property type="component" value="Unassembled WGS sequence"/>
</dbReference>
<evidence type="ECO:0000256" key="1">
    <source>
        <dbReference type="SAM" id="MobiDB-lite"/>
    </source>
</evidence>
<dbReference type="EMBL" id="BMAW01105623">
    <property type="protein sequence ID" value="GFT20069.1"/>
    <property type="molecule type" value="Genomic_DNA"/>
</dbReference>
<name>A0A8X6NKE6_NEPPI</name>
<protein>
    <submittedName>
        <fullName evidence="2">Uncharacterized protein</fullName>
    </submittedName>
</protein>
<feature type="compositionally biased region" description="Low complexity" evidence="1">
    <location>
        <begin position="42"/>
        <end position="59"/>
    </location>
</feature>
<reference evidence="2" key="1">
    <citation type="submission" date="2020-08" db="EMBL/GenBank/DDBJ databases">
        <title>Multicomponent nature underlies the extraordinary mechanical properties of spider dragline silk.</title>
        <authorList>
            <person name="Kono N."/>
            <person name="Nakamura H."/>
            <person name="Mori M."/>
            <person name="Yoshida Y."/>
            <person name="Ohtoshi R."/>
            <person name="Malay A.D."/>
            <person name="Moran D.A.P."/>
            <person name="Tomita M."/>
            <person name="Numata K."/>
            <person name="Arakawa K."/>
        </authorList>
    </citation>
    <scope>NUCLEOTIDE SEQUENCE</scope>
</reference>
<proteinExistence type="predicted"/>
<feature type="region of interest" description="Disordered" evidence="1">
    <location>
        <begin position="42"/>
        <end position="78"/>
    </location>
</feature>
<sequence>MTYRLTGKWNNAASVAPAFLFGIDPISLTNKNPRCASVCAPSFGSSSSSSSGIQWVSSSRDGTCSSAPSRPAVTGVPG</sequence>
<evidence type="ECO:0000313" key="3">
    <source>
        <dbReference type="Proteomes" id="UP000887013"/>
    </source>
</evidence>
<organism evidence="2 3">
    <name type="scientific">Nephila pilipes</name>
    <name type="common">Giant wood spider</name>
    <name type="synonym">Nephila maculata</name>
    <dbReference type="NCBI Taxonomy" id="299642"/>
    <lineage>
        <taxon>Eukaryota</taxon>
        <taxon>Metazoa</taxon>
        <taxon>Ecdysozoa</taxon>
        <taxon>Arthropoda</taxon>
        <taxon>Chelicerata</taxon>
        <taxon>Arachnida</taxon>
        <taxon>Araneae</taxon>
        <taxon>Araneomorphae</taxon>
        <taxon>Entelegynae</taxon>
        <taxon>Araneoidea</taxon>
        <taxon>Nephilidae</taxon>
        <taxon>Nephila</taxon>
    </lineage>
</organism>
<comment type="caution">
    <text evidence="2">The sequence shown here is derived from an EMBL/GenBank/DDBJ whole genome shotgun (WGS) entry which is preliminary data.</text>
</comment>
<dbReference type="AlphaFoldDB" id="A0A8X6NKE6"/>